<dbReference type="AlphaFoldDB" id="A0A4R1RKB8"/>
<keyword evidence="2" id="KW-1185">Reference proteome</keyword>
<dbReference type="Proteomes" id="UP000295455">
    <property type="component" value="Unassembled WGS sequence"/>
</dbReference>
<evidence type="ECO:0000313" key="2">
    <source>
        <dbReference type="Proteomes" id="UP000295455"/>
    </source>
</evidence>
<protein>
    <submittedName>
        <fullName evidence="1">Uncharacterized protein</fullName>
    </submittedName>
</protein>
<gene>
    <name evidence="1" type="ORF">EV196_10340</name>
</gene>
<organism evidence="1 2">
    <name type="scientific">Mariniflexile fucanivorans</name>
    <dbReference type="NCBI Taxonomy" id="264023"/>
    <lineage>
        <taxon>Bacteria</taxon>
        <taxon>Pseudomonadati</taxon>
        <taxon>Bacteroidota</taxon>
        <taxon>Flavobacteriia</taxon>
        <taxon>Flavobacteriales</taxon>
        <taxon>Flavobacteriaceae</taxon>
        <taxon>Mariniflexile</taxon>
    </lineage>
</organism>
<dbReference type="EMBL" id="SLUP01000003">
    <property type="protein sequence ID" value="TCL66631.1"/>
    <property type="molecule type" value="Genomic_DNA"/>
</dbReference>
<comment type="caution">
    <text evidence="1">The sequence shown here is derived from an EMBL/GenBank/DDBJ whole genome shotgun (WGS) entry which is preliminary data.</text>
</comment>
<sequence>MLVRKNEPTLLATIKIFVTKTINKNAKKQYDYRRSHPYK</sequence>
<reference evidence="1 2" key="1">
    <citation type="submission" date="2019-03" db="EMBL/GenBank/DDBJ databases">
        <title>Genomic Encyclopedia of Type Strains, Phase IV (KMG-IV): sequencing the most valuable type-strain genomes for metagenomic binning, comparative biology and taxonomic classification.</title>
        <authorList>
            <person name="Goeker M."/>
        </authorList>
    </citation>
    <scope>NUCLEOTIDE SEQUENCE [LARGE SCALE GENOMIC DNA]</scope>
    <source>
        <strain evidence="1 2">DSM 18792</strain>
    </source>
</reference>
<proteinExistence type="predicted"/>
<evidence type="ECO:0000313" key="1">
    <source>
        <dbReference type="EMBL" id="TCL66631.1"/>
    </source>
</evidence>
<accession>A0A4R1RKB8</accession>
<name>A0A4R1RKB8_9FLAO</name>